<keyword evidence="4" id="KW-1185">Reference proteome</keyword>
<reference evidence="4" key="1">
    <citation type="journal article" date="2019" name="Int. J. Syst. Evol. Microbiol.">
        <title>The Global Catalogue of Microorganisms (GCM) 10K type strain sequencing project: providing services to taxonomists for standard genome sequencing and annotation.</title>
        <authorList>
            <consortium name="The Broad Institute Genomics Platform"/>
            <consortium name="The Broad Institute Genome Sequencing Center for Infectious Disease"/>
            <person name="Wu L."/>
            <person name="Ma J."/>
        </authorList>
    </citation>
    <scope>NUCLEOTIDE SEQUENCE [LARGE SCALE GENOMIC DNA]</scope>
    <source>
        <strain evidence="4">NCAIM B.01391</strain>
    </source>
</reference>
<evidence type="ECO:0000256" key="2">
    <source>
        <dbReference type="ARBA" id="ARBA00023235"/>
    </source>
</evidence>
<dbReference type="InterPro" id="IPR008928">
    <property type="entry name" value="6-hairpin_glycosidase_sf"/>
</dbReference>
<sequence length="393" mass="43358">MSSPAPDDLRSWLTATLLPGWIARAFDPARPGFVEYLGPDGTPEISDLRTTLVTARLTYVFSHAHLLGVPGALAAARHGFTFLTGACRGADGRFVHSCTERGEIVDGKTDFYDLAFVLFALGWFAKATGETDVLAIAGEVMDFLDGELADPAGGFREDTLGTQPRRQNPHMHLLEACHALAAVSHHPRWLTTADRLVQLMRERMLDGNGTLGEFFSEDWAAFPGSRGLIREPGHHFEWTWLLHHHERLTGSAEARETARKLHAFGQRQVDATASSLRLVVNEVDPAGRVLNGAALLWPQTEYLKALVARIEFEGDADAAARLDQHLRLMFRHFVDAKSGVWVNQLDDRGRPISERVPVRVLYHLVLALAEVCRVTKGDAAFQRPSPATAPNPD</sequence>
<name>A0ABW0IZK7_9HYPH</name>
<dbReference type="Gene3D" id="1.50.10.10">
    <property type="match status" value="1"/>
</dbReference>
<dbReference type="EMBL" id="JBHSLW010000076">
    <property type="protein sequence ID" value="MFC5423464.1"/>
    <property type="molecule type" value="Genomic_DNA"/>
</dbReference>
<dbReference type="PANTHER" id="PTHR15108">
    <property type="entry name" value="N-ACYLGLUCOSAMINE-2-EPIMERASE"/>
    <property type="match status" value="1"/>
</dbReference>
<dbReference type="RefSeq" id="WP_377801609.1">
    <property type="nucleotide sequence ID" value="NZ_JBHSLW010000076.1"/>
</dbReference>
<proteinExistence type="inferred from homology"/>
<dbReference type="InterPro" id="IPR012341">
    <property type="entry name" value="6hp_glycosidase-like_sf"/>
</dbReference>
<gene>
    <name evidence="3" type="ORF">ACFPOB_28365</name>
</gene>
<dbReference type="Pfam" id="PF07221">
    <property type="entry name" value="GlcNAc_2-epim"/>
    <property type="match status" value="1"/>
</dbReference>
<protein>
    <submittedName>
        <fullName evidence="3">AGE family epimerase/isomerase</fullName>
    </submittedName>
</protein>
<evidence type="ECO:0000313" key="3">
    <source>
        <dbReference type="EMBL" id="MFC5423464.1"/>
    </source>
</evidence>
<dbReference type="SUPFAM" id="SSF48208">
    <property type="entry name" value="Six-hairpin glycosidases"/>
    <property type="match status" value="1"/>
</dbReference>
<evidence type="ECO:0000256" key="1">
    <source>
        <dbReference type="ARBA" id="ARBA00008558"/>
    </source>
</evidence>
<comment type="similarity">
    <text evidence="1">Belongs to the N-acylglucosamine 2-epimerase family.</text>
</comment>
<comment type="caution">
    <text evidence="3">The sequence shown here is derived from an EMBL/GenBank/DDBJ whole genome shotgun (WGS) entry which is preliminary data.</text>
</comment>
<accession>A0ABW0IZK7</accession>
<keyword evidence="2" id="KW-0413">Isomerase</keyword>
<dbReference type="Proteomes" id="UP001596053">
    <property type="component" value="Unassembled WGS sequence"/>
</dbReference>
<organism evidence="3 4">
    <name type="scientific">Bosea eneae</name>
    <dbReference type="NCBI Taxonomy" id="151454"/>
    <lineage>
        <taxon>Bacteria</taxon>
        <taxon>Pseudomonadati</taxon>
        <taxon>Pseudomonadota</taxon>
        <taxon>Alphaproteobacteria</taxon>
        <taxon>Hyphomicrobiales</taxon>
        <taxon>Boseaceae</taxon>
        <taxon>Bosea</taxon>
    </lineage>
</organism>
<evidence type="ECO:0000313" key="4">
    <source>
        <dbReference type="Proteomes" id="UP001596053"/>
    </source>
</evidence>
<dbReference type="InterPro" id="IPR010819">
    <property type="entry name" value="AGE/CE"/>
</dbReference>